<dbReference type="InterPro" id="IPR014756">
    <property type="entry name" value="Ig_E-set"/>
</dbReference>
<evidence type="ECO:0000256" key="1">
    <source>
        <dbReference type="ARBA" id="ARBA00002053"/>
    </source>
</evidence>
<dbReference type="Proteomes" id="UP000094455">
    <property type="component" value="Unassembled WGS sequence"/>
</dbReference>
<evidence type="ECO:0000256" key="4">
    <source>
        <dbReference type="ARBA" id="ARBA00016056"/>
    </source>
</evidence>
<evidence type="ECO:0000256" key="6">
    <source>
        <dbReference type="ARBA" id="ARBA00022729"/>
    </source>
</evidence>
<evidence type="ECO:0000313" key="9">
    <source>
        <dbReference type="EMBL" id="ODQ44206.1"/>
    </source>
</evidence>
<evidence type="ECO:0000256" key="3">
    <source>
        <dbReference type="ARBA" id="ARBA00011245"/>
    </source>
</evidence>
<keyword evidence="5" id="KW-0813">Transport</keyword>
<dbReference type="CDD" id="cd00917">
    <property type="entry name" value="PG-PI_TP"/>
    <property type="match status" value="1"/>
</dbReference>
<dbReference type="GO" id="GO:0001786">
    <property type="term" value="F:phosphatidylserine binding"/>
    <property type="evidence" value="ECO:0007669"/>
    <property type="project" value="EnsemblFungi"/>
</dbReference>
<comment type="subunit">
    <text evidence="3">Monomer.</text>
</comment>
<organism evidence="9 10">
    <name type="scientific">Pichia membranifaciens NRRL Y-2026</name>
    <dbReference type="NCBI Taxonomy" id="763406"/>
    <lineage>
        <taxon>Eukaryota</taxon>
        <taxon>Fungi</taxon>
        <taxon>Dikarya</taxon>
        <taxon>Ascomycota</taxon>
        <taxon>Saccharomycotina</taxon>
        <taxon>Pichiomycetes</taxon>
        <taxon>Pichiales</taxon>
        <taxon>Pichiaceae</taxon>
        <taxon>Pichia</taxon>
    </lineage>
</organism>
<dbReference type="InterPro" id="IPR039670">
    <property type="entry name" value="NPC2-like"/>
</dbReference>
<dbReference type="GO" id="GO:0031210">
    <property type="term" value="F:phosphatidylcholine binding"/>
    <property type="evidence" value="ECO:0007669"/>
    <property type="project" value="EnsemblFungi"/>
</dbReference>
<comment type="function">
    <text evidence="1">Catalyzes the intermembrane transfer of phosphatidylglycerol and phosphatidylinositol.</text>
</comment>
<dbReference type="GO" id="GO:0032366">
    <property type="term" value="P:intracellular sterol transport"/>
    <property type="evidence" value="ECO:0007669"/>
    <property type="project" value="EnsemblFungi"/>
</dbReference>
<gene>
    <name evidence="9" type="ORF">PICMEDRAFT_37438</name>
</gene>
<keyword evidence="6" id="KW-0732">Signal</keyword>
<keyword evidence="10" id="KW-1185">Reference proteome</keyword>
<dbReference type="PANTHER" id="PTHR11306">
    <property type="entry name" value="NIEMANN PICK TYPE C2 PROTEIN NPC2-RELATED"/>
    <property type="match status" value="1"/>
</dbReference>
<dbReference type="GO" id="GO:0035091">
    <property type="term" value="F:phosphatidylinositol binding"/>
    <property type="evidence" value="ECO:0007669"/>
    <property type="project" value="EnsemblFungi"/>
</dbReference>
<dbReference type="GO" id="GO:0000328">
    <property type="term" value="C:fungal-type vacuole lumen"/>
    <property type="evidence" value="ECO:0007669"/>
    <property type="project" value="EnsemblFungi"/>
</dbReference>
<dbReference type="GeneID" id="30179773"/>
<evidence type="ECO:0000256" key="5">
    <source>
        <dbReference type="ARBA" id="ARBA00022448"/>
    </source>
</evidence>
<sequence>MVSLSFLPYVSSLLPLTRPVPGNSPVELCDLSARHSLRLDSVDITPNPPERGANLTITASGLLHTAVADGAYVDVVVNYGYIKLLTQTYDLCEELPNVDMTCPVAEGAYTLTKEVAIPGEVPPGKYTVFARAYNKDDTMITCLTGSVEFSAAGAVAVL</sequence>
<name>A0A1E3NDM9_9ASCO</name>
<dbReference type="RefSeq" id="XP_019015319.1">
    <property type="nucleotide sequence ID" value="XM_019163086.1"/>
</dbReference>
<dbReference type="InterPro" id="IPR033917">
    <property type="entry name" value="ML_PG-PI_TP"/>
</dbReference>
<keyword evidence="7" id="KW-0445">Lipid transport</keyword>
<dbReference type="SUPFAM" id="SSF81296">
    <property type="entry name" value="E set domains"/>
    <property type="match status" value="1"/>
</dbReference>
<dbReference type="AlphaFoldDB" id="A0A1E3NDM9"/>
<accession>A0A1E3NDM9</accession>
<dbReference type="GO" id="GO:0032934">
    <property type="term" value="F:sterol binding"/>
    <property type="evidence" value="ECO:0007669"/>
    <property type="project" value="EnsemblFungi"/>
</dbReference>
<comment type="similarity">
    <text evidence="2">Belongs to the NPC2 family.</text>
</comment>
<dbReference type="InterPro" id="IPR003172">
    <property type="entry name" value="ML_dom"/>
</dbReference>
<feature type="domain" description="MD-2-related lipid-recognition" evidence="8">
    <location>
        <begin position="26"/>
        <end position="147"/>
    </location>
</feature>
<evidence type="ECO:0000256" key="7">
    <source>
        <dbReference type="ARBA" id="ARBA00023055"/>
    </source>
</evidence>
<dbReference type="PANTHER" id="PTHR11306:SF0">
    <property type="entry name" value="PHOSPHATIDYLGLYCEROL_PHOSPHATIDYLINOSITOL TRANSFER PROTEIN"/>
    <property type="match status" value="1"/>
</dbReference>
<proteinExistence type="inferred from homology"/>
<dbReference type="Gene3D" id="2.60.40.770">
    <property type="match status" value="1"/>
</dbReference>
<dbReference type="OrthoDB" id="6409159at2759"/>
<dbReference type="SMART" id="SM00737">
    <property type="entry name" value="ML"/>
    <property type="match status" value="1"/>
</dbReference>
<evidence type="ECO:0000256" key="2">
    <source>
        <dbReference type="ARBA" id="ARBA00006370"/>
    </source>
</evidence>
<reference evidence="9 10" key="1">
    <citation type="journal article" date="2016" name="Proc. Natl. Acad. Sci. U.S.A.">
        <title>Comparative genomics of biotechnologically important yeasts.</title>
        <authorList>
            <person name="Riley R."/>
            <person name="Haridas S."/>
            <person name="Wolfe K.H."/>
            <person name="Lopes M.R."/>
            <person name="Hittinger C.T."/>
            <person name="Goeker M."/>
            <person name="Salamov A.A."/>
            <person name="Wisecaver J.H."/>
            <person name="Long T.M."/>
            <person name="Calvey C.H."/>
            <person name="Aerts A.L."/>
            <person name="Barry K.W."/>
            <person name="Choi C."/>
            <person name="Clum A."/>
            <person name="Coughlan A.Y."/>
            <person name="Deshpande S."/>
            <person name="Douglass A.P."/>
            <person name="Hanson S.J."/>
            <person name="Klenk H.-P."/>
            <person name="LaButti K.M."/>
            <person name="Lapidus A."/>
            <person name="Lindquist E.A."/>
            <person name="Lipzen A.M."/>
            <person name="Meier-Kolthoff J.P."/>
            <person name="Ohm R.A."/>
            <person name="Otillar R.P."/>
            <person name="Pangilinan J.L."/>
            <person name="Peng Y."/>
            <person name="Rokas A."/>
            <person name="Rosa C.A."/>
            <person name="Scheuner C."/>
            <person name="Sibirny A.A."/>
            <person name="Slot J.C."/>
            <person name="Stielow J.B."/>
            <person name="Sun H."/>
            <person name="Kurtzman C.P."/>
            <person name="Blackwell M."/>
            <person name="Grigoriev I.V."/>
            <person name="Jeffries T.W."/>
        </authorList>
    </citation>
    <scope>NUCLEOTIDE SEQUENCE [LARGE SCALE GENOMIC DNA]</scope>
    <source>
        <strain evidence="9 10">NRRL Y-2026</strain>
    </source>
</reference>
<evidence type="ECO:0000313" key="10">
    <source>
        <dbReference type="Proteomes" id="UP000094455"/>
    </source>
</evidence>
<dbReference type="EMBL" id="KV454008">
    <property type="protein sequence ID" value="ODQ44206.1"/>
    <property type="molecule type" value="Genomic_DNA"/>
</dbReference>
<evidence type="ECO:0000259" key="8">
    <source>
        <dbReference type="SMART" id="SM00737"/>
    </source>
</evidence>
<dbReference type="Pfam" id="PF02221">
    <property type="entry name" value="E1_DerP2_DerF2"/>
    <property type="match status" value="1"/>
</dbReference>
<protein>
    <recommendedName>
        <fullName evidence="4">Phosphatidylglycerol/phosphatidylinositol transfer protein</fullName>
    </recommendedName>
</protein>